<reference evidence="1 2" key="1">
    <citation type="submission" date="2017-11" db="EMBL/GenBank/DDBJ databases">
        <authorList>
            <person name="Kracher B."/>
        </authorList>
    </citation>
    <scope>NUCLEOTIDE SEQUENCE [LARGE SCALE GENOMIC DNA]</scope>
    <source>
        <strain evidence="1 2">RACE1</strain>
    </source>
</reference>
<dbReference type="EMBL" id="UNSH01000086">
    <property type="protein sequence ID" value="SZF06060.1"/>
    <property type="molecule type" value="Genomic_DNA"/>
</dbReference>
<organism evidence="1 2">
    <name type="scientific">Blumeria hordei</name>
    <name type="common">Barley powdery mildew</name>
    <name type="synonym">Blumeria graminis f. sp. hordei</name>
    <dbReference type="NCBI Taxonomy" id="2867405"/>
    <lineage>
        <taxon>Eukaryota</taxon>
        <taxon>Fungi</taxon>
        <taxon>Dikarya</taxon>
        <taxon>Ascomycota</taxon>
        <taxon>Pezizomycotina</taxon>
        <taxon>Leotiomycetes</taxon>
        <taxon>Erysiphales</taxon>
        <taxon>Erysiphaceae</taxon>
        <taxon>Blumeria</taxon>
    </lineage>
</organism>
<name>A0A383V336_BLUHO</name>
<sequence>MDIYYTRSHVMRKETIKDHLSWEAFGEEFKGFTAETFNIADSKIRRDFRNFPVQHMAYNPINGGKVSDALLKVICD</sequence>
<protein>
    <submittedName>
        <fullName evidence="1">Uncharacterized protein</fullName>
    </submittedName>
</protein>
<gene>
    <name evidence="1" type="ORF">BLGHR1_16863</name>
</gene>
<evidence type="ECO:0000313" key="1">
    <source>
        <dbReference type="EMBL" id="SZF06060.1"/>
    </source>
</evidence>
<evidence type="ECO:0000313" key="2">
    <source>
        <dbReference type="Proteomes" id="UP000275772"/>
    </source>
</evidence>
<dbReference type="VEuPathDB" id="FungiDB:BLGHR1_16863"/>
<proteinExistence type="predicted"/>
<dbReference type="Proteomes" id="UP000275772">
    <property type="component" value="Unassembled WGS sequence"/>
</dbReference>
<accession>A0A383V336</accession>
<dbReference type="AlphaFoldDB" id="A0A383V336"/>